<evidence type="ECO:0000313" key="3">
    <source>
        <dbReference type="Proteomes" id="UP000278149"/>
    </source>
</evidence>
<dbReference type="NCBIfam" id="TIGR03684">
    <property type="entry name" value="arCOG00985"/>
    <property type="match status" value="1"/>
</dbReference>
<dbReference type="PROSITE" id="PS50890">
    <property type="entry name" value="PUA"/>
    <property type="match status" value="1"/>
</dbReference>
<dbReference type="SUPFAM" id="SSF88697">
    <property type="entry name" value="PUA domain-like"/>
    <property type="match status" value="1"/>
</dbReference>
<dbReference type="GO" id="GO:0003723">
    <property type="term" value="F:RNA binding"/>
    <property type="evidence" value="ECO:0007669"/>
    <property type="project" value="InterPro"/>
</dbReference>
<feature type="domain" description="PUA" evidence="1">
    <location>
        <begin position="87"/>
        <end position="160"/>
    </location>
</feature>
<dbReference type="Pfam" id="PF01472">
    <property type="entry name" value="PUA"/>
    <property type="match status" value="1"/>
</dbReference>
<proteinExistence type="predicted"/>
<dbReference type="RefSeq" id="WP_012308731.1">
    <property type="nucleotide sequence ID" value="NZ_RCOR01000022.1"/>
</dbReference>
<dbReference type="OMA" id="MIRIKFK"/>
<evidence type="ECO:0000259" key="1">
    <source>
        <dbReference type="SMART" id="SM00359"/>
    </source>
</evidence>
<dbReference type="InterPro" id="IPR002478">
    <property type="entry name" value="PUA"/>
</dbReference>
<dbReference type="SMART" id="SM00359">
    <property type="entry name" value="PUA"/>
    <property type="match status" value="1"/>
</dbReference>
<dbReference type="EMBL" id="RCOR01000022">
    <property type="protein sequence ID" value="RSN69002.1"/>
    <property type="molecule type" value="Genomic_DNA"/>
</dbReference>
<protein>
    <recommendedName>
        <fullName evidence="1">PUA domain-containing protein</fullName>
    </recommendedName>
</protein>
<dbReference type="InterPro" id="IPR015947">
    <property type="entry name" value="PUA-like_sf"/>
</dbReference>
<dbReference type="Proteomes" id="UP000278149">
    <property type="component" value="Unassembled WGS sequence"/>
</dbReference>
<reference evidence="2 3" key="1">
    <citation type="submission" date="2018-10" db="EMBL/GenBank/DDBJ databases">
        <title>Co-occurring genomic capacity for anaerobic methane metabolism and dissimilatory sulfite reduction discovered in the Korarchaeota.</title>
        <authorList>
            <person name="Mckay L.J."/>
            <person name="Dlakic M."/>
            <person name="Fields M.W."/>
            <person name="Delmont T.O."/>
            <person name="Eren A.M."/>
            <person name="Jay Z.J."/>
            <person name="Klingelsmith K.B."/>
            <person name="Rusch D.B."/>
            <person name="Inskeep W.P."/>
        </authorList>
    </citation>
    <scope>NUCLEOTIDE SEQUENCE [LARGE SCALE GENOMIC DNA]</scope>
    <source>
        <strain evidence="2 3">WS</strain>
    </source>
</reference>
<dbReference type="GeneID" id="6093363"/>
<evidence type="ECO:0000313" key="2">
    <source>
        <dbReference type="EMBL" id="RSN69002.1"/>
    </source>
</evidence>
<accession>A0A429G5C6</accession>
<sequence>MIRIKFKKYFLTLKESRQLIDRAISEIPGMDEVFQRRKISLQVLEVPLRDDVAKVYYLQDTPILIEFPDGRLIPFLTAVEKLKLPIPRVVVDLGAVKPIASGADVMGPGIKDVEGKFNPGDIVAVVDEKIKAVIALGIAQRSSDEAKERGKTIKNIHHAGDALWRAVATEMG</sequence>
<dbReference type="Gene3D" id="3.10.450.120">
    <property type="entry name" value="Pre-PUA domain, domain 1"/>
    <property type="match status" value="1"/>
</dbReference>
<organism evidence="2 3">
    <name type="scientific">Candidatus Korarchaeum cryptofilum</name>
    <dbReference type="NCBI Taxonomy" id="498846"/>
    <lineage>
        <taxon>Archaea</taxon>
        <taxon>Thermoproteota</taxon>
        <taxon>Candidatus Korarchaeia</taxon>
        <taxon>Candidatus Korarchaeales</taxon>
        <taxon>Candidatus Korarchaeaceae</taxon>
        <taxon>Candidatus Korarchaeum</taxon>
    </lineage>
</organism>
<dbReference type="AlphaFoldDB" id="A0A429G5C6"/>
<dbReference type="PANTHER" id="PTHR22798">
    <property type="entry name" value="MCT-1 PROTEIN"/>
    <property type="match status" value="1"/>
</dbReference>
<dbReference type="PIRSF" id="PIRSF005067">
    <property type="entry name" value="Tma_RNA-bind_prd"/>
    <property type="match status" value="1"/>
</dbReference>
<dbReference type="InterPro" id="IPR004521">
    <property type="entry name" value="Uncharacterised_CHP00451"/>
</dbReference>
<comment type="caution">
    <text evidence="2">The sequence shown here is derived from an EMBL/GenBank/DDBJ whole genome shotgun (WGS) entry which is preliminary data.</text>
</comment>
<name>A0A429G5C6_9CREN</name>
<gene>
    <name evidence="2" type="ORF">D9Q81_04205</name>
</gene>
<dbReference type="GO" id="GO:0001731">
    <property type="term" value="P:formation of translation preinitiation complex"/>
    <property type="evidence" value="ECO:0007669"/>
    <property type="project" value="TreeGrafter"/>
</dbReference>
<dbReference type="InterPro" id="IPR016437">
    <property type="entry name" value="MCT-1/Tma20"/>
</dbReference>
<dbReference type="Gene3D" id="2.30.130.10">
    <property type="entry name" value="PUA domain"/>
    <property type="match status" value="1"/>
</dbReference>
<dbReference type="InterPro" id="IPR022430">
    <property type="entry name" value="CHP03684"/>
</dbReference>
<dbReference type="InterPro" id="IPR036974">
    <property type="entry name" value="PUA_sf"/>
</dbReference>
<dbReference type="PANTHER" id="PTHR22798:SF0">
    <property type="entry name" value="MALIGNANT T-CELL-AMPLIFIED SEQUENCE 1"/>
    <property type="match status" value="1"/>
</dbReference>
<dbReference type="NCBIfam" id="TIGR00451">
    <property type="entry name" value="unchar_dom_2"/>
    <property type="match status" value="1"/>
</dbReference>